<dbReference type="InterPro" id="IPR016795">
    <property type="entry name" value="UCP021697"/>
</dbReference>
<dbReference type="PANTHER" id="PTHR36115">
    <property type="entry name" value="PROLINE-RICH ANTIGEN HOMOLOG-RELATED"/>
    <property type="match status" value="1"/>
</dbReference>
<reference evidence="2 3" key="1">
    <citation type="submission" date="2019-02" db="EMBL/GenBank/DDBJ databases">
        <title>Sequencing the genomes of 1000 actinobacteria strains.</title>
        <authorList>
            <person name="Klenk H.-P."/>
        </authorList>
    </citation>
    <scope>NUCLEOTIDE SEQUENCE [LARGE SCALE GENOMIC DNA]</scope>
    <source>
        <strain evidence="2 3">DSM 45779</strain>
    </source>
</reference>
<evidence type="ECO:0000313" key="3">
    <source>
        <dbReference type="Proteomes" id="UP000291591"/>
    </source>
</evidence>
<evidence type="ECO:0000313" key="2">
    <source>
        <dbReference type="EMBL" id="RZT87013.1"/>
    </source>
</evidence>
<sequence>MARWIESWLPGSPAGSPANVGHPGEKFGLPASGVNATAPLGRRFVAIFVDWMIAYFLTLAFLGVDALGAPNTSWTILGVWYLLTVLPTAIFGMTAGMVALGLRVARTDMARFVGVPRALLRTFLIALVVPPLARDHDGRGWHDRATTTIVIRTR</sequence>
<feature type="transmembrane region" description="Helical" evidence="1">
    <location>
        <begin position="44"/>
        <end position="67"/>
    </location>
</feature>
<dbReference type="InterPro" id="IPR051791">
    <property type="entry name" value="Pra-immunoreactive"/>
</dbReference>
<keyword evidence="1" id="KW-0472">Membrane</keyword>
<proteinExistence type="predicted"/>
<keyword evidence="1" id="KW-1133">Transmembrane helix</keyword>
<name>A0A4Q7V2Z1_PSEST</name>
<protein>
    <recommendedName>
        <fullName evidence="4">RDD family protein</fullName>
    </recommendedName>
</protein>
<accession>A0A4Q7V2Z1</accession>
<keyword evidence="3" id="KW-1185">Reference proteome</keyword>
<dbReference type="RefSeq" id="WP_130291219.1">
    <property type="nucleotide sequence ID" value="NZ_SHKL01000001.1"/>
</dbReference>
<gene>
    <name evidence="2" type="ORF">EV383_3918</name>
</gene>
<dbReference type="PANTHER" id="PTHR36115:SF6">
    <property type="entry name" value="PROLINE-RICH ANTIGEN HOMOLOG"/>
    <property type="match status" value="1"/>
</dbReference>
<feature type="transmembrane region" description="Helical" evidence="1">
    <location>
        <begin position="79"/>
        <end position="102"/>
    </location>
</feature>
<dbReference type="Proteomes" id="UP000291591">
    <property type="component" value="Unassembled WGS sequence"/>
</dbReference>
<keyword evidence="1" id="KW-0812">Transmembrane</keyword>
<evidence type="ECO:0008006" key="4">
    <source>
        <dbReference type="Google" id="ProtNLM"/>
    </source>
</evidence>
<dbReference type="AlphaFoldDB" id="A0A4Q7V2Z1"/>
<dbReference type="PIRSF" id="PIRSF021697">
    <property type="entry name" value="UCP021697"/>
    <property type="match status" value="1"/>
</dbReference>
<comment type="caution">
    <text evidence="2">The sequence shown here is derived from an EMBL/GenBank/DDBJ whole genome shotgun (WGS) entry which is preliminary data.</text>
</comment>
<organism evidence="2 3">
    <name type="scientific">Pseudonocardia sediminis</name>
    <dbReference type="NCBI Taxonomy" id="1397368"/>
    <lineage>
        <taxon>Bacteria</taxon>
        <taxon>Bacillati</taxon>
        <taxon>Actinomycetota</taxon>
        <taxon>Actinomycetes</taxon>
        <taxon>Pseudonocardiales</taxon>
        <taxon>Pseudonocardiaceae</taxon>
        <taxon>Pseudonocardia</taxon>
    </lineage>
</organism>
<dbReference type="OrthoDB" id="5187110at2"/>
<dbReference type="EMBL" id="SHKL01000001">
    <property type="protein sequence ID" value="RZT87013.1"/>
    <property type="molecule type" value="Genomic_DNA"/>
</dbReference>
<evidence type="ECO:0000256" key="1">
    <source>
        <dbReference type="SAM" id="Phobius"/>
    </source>
</evidence>